<dbReference type="InterPro" id="IPR002293">
    <property type="entry name" value="AA/rel_permease1"/>
</dbReference>
<feature type="transmembrane region" description="Helical" evidence="5">
    <location>
        <begin position="282"/>
        <end position="310"/>
    </location>
</feature>
<name>A0A2C9DY87_UREP2</name>
<keyword evidence="4 5" id="KW-0472">Membrane</keyword>
<dbReference type="Gene3D" id="1.20.1740.10">
    <property type="entry name" value="Amino acid/polyamine transporter I"/>
    <property type="match status" value="1"/>
</dbReference>
<dbReference type="InterPro" id="IPR050598">
    <property type="entry name" value="AminoAcid_Transporter"/>
</dbReference>
<keyword evidence="3 5" id="KW-1133">Transmembrane helix</keyword>
<dbReference type="Pfam" id="PF13520">
    <property type="entry name" value="AA_permease_2"/>
    <property type="match status" value="1"/>
</dbReference>
<feature type="transmembrane region" description="Helical" evidence="5">
    <location>
        <begin position="45"/>
        <end position="70"/>
    </location>
</feature>
<dbReference type="PANTHER" id="PTHR11785:SF512">
    <property type="entry name" value="SOBREMESA, ISOFORM B"/>
    <property type="match status" value="1"/>
</dbReference>
<dbReference type="GeneID" id="29672205"/>
<dbReference type="AlphaFoldDB" id="A0A2C9DY87"/>
<feature type="transmembrane region" description="Helical" evidence="5">
    <location>
        <begin position="375"/>
        <end position="393"/>
    </location>
</feature>
<dbReference type="HOGENOM" id="CLU_035815_0_0_14"/>
<dbReference type="RefSeq" id="WP_006688438.1">
    <property type="nucleotide sequence ID" value="NC_010503.1"/>
</dbReference>
<proteinExistence type="predicted"/>
<evidence type="ECO:0000256" key="4">
    <source>
        <dbReference type="ARBA" id="ARBA00023136"/>
    </source>
</evidence>
<gene>
    <name evidence="6" type="ordered locus">UPA3_0618</name>
</gene>
<evidence type="ECO:0000256" key="3">
    <source>
        <dbReference type="ARBA" id="ARBA00022989"/>
    </source>
</evidence>
<dbReference type="EMBL" id="CP000942">
    <property type="protein sequence ID" value="ACA32870.1"/>
    <property type="molecule type" value="Genomic_DNA"/>
</dbReference>
<dbReference type="Proteomes" id="UP000002162">
    <property type="component" value="Chromosome"/>
</dbReference>
<dbReference type="KEGG" id="upa:UPA3_0618"/>
<reference evidence="6 7" key="1">
    <citation type="submission" date="2008-02" db="EMBL/GenBank/DDBJ databases">
        <title>Genome sequence of Ureaplasma parvum serovar 3.</title>
        <authorList>
            <person name="Methe B.A."/>
            <person name="Glass J."/>
            <person name="Waites K."/>
            <person name="Shrivastava S."/>
        </authorList>
    </citation>
    <scope>NUCLEOTIDE SEQUENCE [LARGE SCALE GENOMIC DNA]</scope>
    <source>
        <strain evidence="7">ATCC 27815 / 27 / NCTC 11736</strain>
    </source>
</reference>
<feature type="transmembrane region" description="Helical" evidence="5">
    <location>
        <begin position="495"/>
        <end position="517"/>
    </location>
</feature>
<protein>
    <submittedName>
        <fullName evidence="6">Amino acid transporter protein</fullName>
    </submittedName>
</protein>
<sequence length="537" mass="61229">MKISVKKTKQIGLFTSIAIMISSVVGIGIFFKNGSIFRFNNFNEIGIIISWVVASLIAFFTALSFAYITFSKKSGSGIAGIIDELKAPKCARFISVLQTFFYNGILMPSISFFAAESLLMTIIPKNSSSPQIYQIFILAIGLFLFFLLLNFISFKFSSILQNIATIIKFIPIIAIAIIGITYGINNAQNSLFNHNNPKHANFSLLGILASLPSILFSFDSFLGISSLQHKIKNAQKNVPITLIVGMFLVAIVYILITIGQVFVGEGYAYGVINKVFKNNINLLKIITIIVNVFITISIIGVLNSFVIFSIHNAQYVINEKIIFWWSWIQRVQSKHFKEAQGLISVLFIFFTWITIFMIISIPLNTDAYIDLLSNYPIVFFFAVYGLIIAFAFYKKVKTKQKIKGIKKQYYTSDVTKRPKWFFNYQNSSLKNKNILNKELKIANNWILSVWIIGITSCLFVFLYQFLYGYTIYAWLDPYNLKLYTFGLFYANNVSVIPWIVSLLFFVMLIFFIGFPFLNDAILNLNHKKVNKQQKVFV</sequence>
<organism evidence="6 7">
    <name type="scientific">Ureaplasma parvum serovar 3 (strain ATCC 27815 / 27 / NCTC 11736)</name>
    <dbReference type="NCBI Taxonomy" id="505682"/>
    <lineage>
        <taxon>Bacteria</taxon>
        <taxon>Bacillati</taxon>
        <taxon>Mycoplasmatota</taxon>
        <taxon>Mycoplasmoidales</taxon>
        <taxon>Mycoplasmoidaceae</taxon>
        <taxon>Ureaplasma</taxon>
    </lineage>
</organism>
<feature type="transmembrane region" description="Helical" evidence="5">
    <location>
        <begin position="135"/>
        <end position="154"/>
    </location>
</feature>
<keyword evidence="2 5" id="KW-0812">Transmembrane</keyword>
<feature type="transmembrane region" description="Helical" evidence="5">
    <location>
        <begin position="204"/>
        <end position="227"/>
    </location>
</feature>
<dbReference type="GO" id="GO:0016020">
    <property type="term" value="C:membrane"/>
    <property type="evidence" value="ECO:0007669"/>
    <property type="project" value="UniProtKB-SubCell"/>
</dbReference>
<feature type="transmembrane region" description="Helical" evidence="5">
    <location>
        <begin position="445"/>
        <end position="475"/>
    </location>
</feature>
<evidence type="ECO:0000256" key="2">
    <source>
        <dbReference type="ARBA" id="ARBA00022692"/>
    </source>
</evidence>
<feature type="transmembrane region" description="Helical" evidence="5">
    <location>
        <begin position="12"/>
        <end position="33"/>
    </location>
</feature>
<dbReference type="GO" id="GO:0015179">
    <property type="term" value="F:L-amino acid transmembrane transporter activity"/>
    <property type="evidence" value="ECO:0007669"/>
    <property type="project" value="TreeGrafter"/>
</dbReference>
<feature type="transmembrane region" description="Helical" evidence="5">
    <location>
        <begin position="342"/>
        <end position="363"/>
    </location>
</feature>
<dbReference type="PANTHER" id="PTHR11785">
    <property type="entry name" value="AMINO ACID TRANSPORTER"/>
    <property type="match status" value="1"/>
</dbReference>
<evidence type="ECO:0000256" key="1">
    <source>
        <dbReference type="ARBA" id="ARBA00004141"/>
    </source>
</evidence>
<accession>A0A2C9DY87</accession>
<feature type="transmembrane region" description="Helical" evidence="5">
    <location>
        <begin position="166"/>
        <end position="184"/>
    </location>
</feature>
<evidence type="ECO:0000313" key="6">
    <source>
        <dbReference type="EMBL" id="ACA32870.1"/>
    </source>
</evidence>
<feature type="transmembrane region" description="Helical" evidence="5">
    <location>
        <begin position="91"/>
        <end position="115"/>
    </location>
</feature>
<evidence type="ECO:0000256" key="5">
    <source>
        <dbReference type="SAM" id="Phobius"/>
    </source>
</evidence>
<comment type="subcellular location">
    <subcellularLocation>
        <location evidence="1">Membrane</location>
        <topology evidence="1">Multi-pass membrane protein</topology>
    </subcellularLocation>
</comment>
<feature type="transmembrane region" description="Helical" evidence="5">
    <location>
        <begin position="239"/>
        <end position="262"/>
    </location>
</feature>
<evidence type="ECO:0000313" key="7">
    <source>
        <dbReference type="Proteomes" id="UP000002162"/>
    </source>
</evidence>